<gene>
    <name evidence="4" type="ORF">K7G82_16750</name>
</gene>
<protein>
    <submittedName>
        <fullName evidence="4">Nucleotidyltransferase family protein</fullName>
    </submittedName>
</protein>
<evidence type="ECO:0000256" key="1">
    <source>
        <dbReference type="ARBA" id="ARBA00022842"/>
    </source>
</evidence>
<dbReference type="PANTHER" id="PTHR43777:SF1">
    <property type="entry name" value="MOLYBDENUM COFACTOR CYTIDYLYLTRANSFERASE"/>
    <property type="match status" value="1"/>
</dbReference>
<comment type="caution">
    <text evidence="4">The sequence shown here is derived from an EMBL/GenBank/DDBJ whole genome shotgun (WGS) entry which is preliminary data.</text>
</comment>
<evidence type="ECO:0000313" key="5">
    <source>
        <dbReference type="Proteomes" id="UP000706039"/>
    </source>
</evidence>
<dbReference type="SUPFAM" id="SSF53448">
    <property type="entry name" value="Nucleotide-diphospho-sugar transferases"/>
    <property type="match status" value="1"/>
</dbReference>
<evidence type="ECO:0000313" key="4">
    <source>
        <dbReference type="EMBL" id="MBY8823956.1"/>
    </source>
</evidence>
<evidence type="ECO:0000256" key="2">
    <source>
        <dbReference type="SAM" id="Phobius"/>
    </source>
</evidence>
<keyword evidence="2" id="KW-0812">Transmembrane</keyword>
<proteinExistence type="predicted"/>
<keyword evidence="1" id="KW-0460">Magnesium</keyword>
<dbReference type="CDD" id="cd04182">
    <property type="entry name" value="GT_2_like_f"/>
    <property type="match status" value="1"/>
</dbReference>
<dbReference type="InterPro" id="IPR029044">
    <property type="entry name" value="Nucleotide-diphossugar_trans"/>
</dbReference>
<sequence length="182" mass="18644">MIAADRVAAILLAAGGSARFGPADKLHAELDGRPLVTHAAALIAGFGFGGLVAVCARTTVTLLPGFDIVINDASERGQSHSIRLGVAHALEQDVDAVLVMLGDMPFVPASHLRALLASDGAIIASSLDGQAMPPALFSRDAARALLALEGDRGARGLLRGAVLVPGDAAMLADIDRPSDLRR</sequence>
<name>A0ABS7PRR3_9SPHN</name>
<dbReference type="EMBL" id="JAINVV010000008">
    <property type="protein sequence ID" value="MBY8823956.1"/>
    <property type="molecule type" value="Genomic_DNA"/>
</dbReference>
<feature type="transmembrane region" description="Helical" evidence="2">
    <location>
        <begin position="36"/>
        <end position="56"/>
    </location>
</feature>
<dbReference type="InterPro" id="IPR025877">
    <property type="entry name" value="MobA-like_NTP_Trfase"/>
</dbReference>
<dbReference type="RefSeq" id="WP_222991060.1">
    <property type="nucleotide sequence ID" value="NZ_JAINVV010000008.1"/>
</dbReference>
<keyword evidence="5" id="KW-1185">Reference proteome</keyword>
<keyword evidence="2" id="KW-0472">Membrane</keyword>
<keyword evidence="2" id="KW-1133">Transmembrane helix</keyword>
<accession>A0ABS7PRR3</accession>
<dbReference type="Gene3D" id="3.90.550.10">
    <property type="entry name" value="Spore Coat Polysaccharide Biosynthesis Protein SpsA, Chain A"/>
    <property type="match status" value="1"/>
</dbReference>
<dbReference type="Pfam" id="PF12804">
    <property type="entry name" value="NTP_transf_3"/>
    <property type="match status" value="1"/>
</dbReference>
<reference evidence="4 5" key="1">
    <citation type="submission" date="2021-08" db="EMBL/GenBank/DDBJ databases">
        <authorList>
            <person name="Tuo L."/>
        </authorList>
    </citation>
    <scope>NUCLEOTIDE SEQUENCE [LARGE SCALE GENOMIC DNA]</scope>
    <source>
        <strain evidence="4 5">JCM 31229</strain>
    </source>
</reference>
<dbReference type="Proteomes" id="UP000706039">
    <property type="component" value="Unassembled WGS sequence"/>
</dbReference>
<dbReference type="PANTHER" id="PTHR43777">
    <property type="entry name" value="MOLYBDENUM COFACTOR CYTIDYLYLTRANSFERASE"/>
    <property type="match status" value="1"/>
</dbReference>
<feature type="domain" description="MobA-like NTP transferase" evidence="3">
    <location>
        <begin position="9"/>
        <end position="159"/>
    </location>
</feature>
<organism evidence="4 5">
    <name type="scientific">Sphingomonas colocasiae</name>
    <dbReference type="NCBI Taxonomy" id="1848973"/>
    <lineage>
        <taxon>Bacteria</taxon>
        <taxon>Pseudomonadati</taxon>
        <taxon>Pseudomonadota</taxon>
        <taxon>Alphaproteobacteria</taxon>
        <taxon>Sphingomonadales</taxon>
        <taxon>Sphingomonadaceae</taxon>
        <taxon>Sphingomonas</taxon>
    </lineage>
</organism>
<evidence type="ECO:0000259" key="3">
    <source>
        <dbReference type="Pfam" id="PF12804"/>
    </source>
</evidence>